<keyword evidence="7" id="KW-1185">Reference proteome</keyword>
<keyword evidence="3" id="KW-0539">Nucleus</keyword>
<dbReference type="OMA" id="IFQYELI"/>
<feature type="compositionally biased region" description="Pro residues" evidence="5">
    <location>
        <begin position="157"/>
        <end position="178"/>
    </location>
</feature>
<organism evidence="6 7">
    <name type="scientific">Candida maltosa (strain Xu316)</name>
    <name type="common">Yeast</name>
    <dbReference type="NCBI Taxonomy" id="1245528"/>
    <lineage>
        <taxon>Eukaryota</taxon>
        <taxon>Fungi</taxon>
        <taxon>Dikarya</taxon>
        <taxon>Ascomycota</taxon>
        <taxon>Saccharomycotina</taxon>
        <taxon>Pichiomycetes</taxon>
        <taxon>Debaryomycetaceae</taxon>
        <taxon>Candida/Lodderomyces clade</taxon>
        <taxon>Candida</taxon>
    </lineage>
</organism>
<feature type="compositionally biased region" description="Acidic residues" evidence="5">
    <location>
        <begin position="719"/>
        <end position="730"/>
    </location>
</feature>
<name>M3JC42_CANMX</name>
<keyword evidence="4" id="KW-0175">Coiled coil</keyword>
<feature type="region of interest" description="Disordered" evidence="5">
    <location>
        <begin position="716"/>
        <end position="746"/>
    </location>
</feature>
<evidence type="ECO:0000313" key="6">
    <source>
        <dbReference type="EMBL" id="EMG49723.1"/>
    </source>
</evidence>
<keyword evidence="2" id="KW-0227">DNA damage</keyword>
<evidence type="ECO:0000256" key="1">
    <source>
        <dbReference type="ARBA" id="ARBA00004123"/>
    </source>
</evidence>
<evidence type="ECO:0000256" key="3">
    <source>
        <dbReference type="ARBA" id="ARBA00023242"/>
    </source>
</evidence>
<dbReference type="Proteomes" id="UP000011777">
    <property type="component" value="Unassembled WGS sequence"/>
</dbReference>
<dbReference type="eggNOG" id="ENOG502QQI0">
    <property type="taxonomic scope" value="Eukaryota"/>
</dbReference>
<feature type="region of interest" description="Disordered" evidence="5">
    <location>
        <begin position="137"/>
        <end position="184"/>
    </location>
</feature>
<protein>
    <recommendedName>
        <fullName evidence="8">DNA damage checkpoint protein LCD1</fullName>
    </recommendedName>
</protein>
<dbReference type="HOGENOM" id="CLU_402302_0_0_1"/>
<proteinExistence type="predicted"/>
<dbReference type="AlphaFoldDB" id="M3JC42"/>
<evidence type="ECO:0000256" key="2">
    <source>
        <dbReference type="ARBA" id="ARBA00022763"/>
    </source>
</evidence>
<comment type="caution">
    <text evidence="6">The sequence shown here is derived from an EMBL/GenBank/DDBJ whole genome shotgun (WGS) entry which is preliminary data.</text>
</comment>
<dbReference type="EMBL" id="AOGT01000510">
    <property type="protein sequence ID" value="EMG49723.1"/>
    <property type="molecule type" value="Genomic_DNA"/>
</dbReference>
<accession>M3JC42</accession>
<dbReference type="STRING" id="1245528.M3JC42"/>
<gene>
    <name evidence="6" type="ORF">G210_5442</name>
</gene>
<dbReference type="GO" id="GO:0000077">
    <property type="term" value="P:DNA damage checkpoint signaling"/>
    <property type="evidence" value="ECO:0007669"/>
    <property type="project" value="InterPro"/>
</dbReference>
<sequence length="746" mass="85565">MSNSDTDFDDDDDQLLQDVLYGRTQVPNNTVIANQQQQPPQPPVQSITTTQSKPTILDDKVQARLFQADGEIATLRAQLLQLQNQKQQEITELKQTYDTLKQTSEEQMLNLKNTVQRLEDEKKFLNNELISTTAVKRRKVTTTDTPNTTTFVESHSTPPPPAPVPAQAPPQPQQPPTPNQTEPTQLTTQYDYKPVQKIIKLQNDSSLLIDQLWNNSIIGSSRTSFEYLSKICLDFDLELNSGLVILKQTSISSSIVEFLMINKNNRLDKLIEIFTLSLIQLVERLLKQKSILSIPFLLSLIHCSISFRPAALTKALITQLLKRVSKITEGLSFLLNSNLDEDDLANYHDVPYQIMVLEKFIFTSCLDLVERLVTLSTIFDEPQFVKKIWQNHILSESLITSCLPENSERFKNTAQINAVFNIVEMLIASVSETTFGFNETKTDESIISSLLKIFLIEIPLRQDFMFYGLNRILGNNHDFIKVDSVIPVQHDYLNNYLVSIPQPIPYNITEPSQFEINMNHEYHLLTLRIKVAELLLSLIITKQTVDFLYSKDHFKSLIRVIGFEQNYIARSPRSKHIYLRLQIIAILVKIVDYLTQDLREISELMYGELMYEIFVIFSRIAFGSDSLSIDAHKLLVKIRAGGLTPVFNKWCESRARELNHIVPSNNHERGSEIADIESDFANGLEFPYESETVELARDILNRFVDHDEAENLYFSMNPEDGDEEEEEDENMNLAEEYNHPPDIELV</sequence>
<feature type="coiled-coil region" evidence="4">
    <location>
        <begin position="65"/>
        <end position="135"/>
    </location>
</feature>
<comment type="subcellular location">
    <subcellularLocation>
        <location evidence="1">Nucleus</location>
    </subcellularLocation>
</comment>
<feature type="compositionally biased region" description="Basic and acidic residues" evidence="5">
    <location>
        <begin position="736"/>
        <end position="746"/>
    </location>
</feature>
<evidence type="ECO:0000256" key="4">
    <source>
        <dbReference type="SAM" id="Coils"/>
    </source>
</evidence>
<dbReference type="InterPro" id="IPR018622">
    <property type="entry name" value="DNA_damage_chkpnt_Lcd1"/>
</dbReference>
<evidence type="ECO:0000313" key="7">
    <source>
        <dbReference type="Proteomes" id="UP000011777"/>
    </source>
</evidence>
<evidence type="ECO:0008006" key="8">
    <source>
        <dbReference type="Google" id="ProtNLM"/>
    </source>
</evidence>
<dbReference type="Pfam" id="PF09798">
    <property type="entry name" value="LCD1"/>
    <property type="match status" value="1"/>
</dbReference>
<dbReference type="GO" id="GO:0005634">
    <property type="term" value="C:nucleus"/>
    <property type="evidence" value="ECO:0007669"/>
    <property type="project" value="UniProtKB-SubCell"/>
</dbReference>
<dbReference type="OrthoDB" id="4078000at2759"/>
<reference evidence="6 7" key="1">
    <citation type="submission" date="2013-02" db="EMBL/GenBank/DDBJ databases">
        <title>Genome sequence of Candida maltosa Xu316, a potential industrial strain for xylitol and ethanol production.</title>
        <authorList>
            <person name="Yu J."/>
            <person name="Wang Q."/>
            <person name="Geng X."/>
            <person name="Bao W."/>
            <person name="He P."/>
            <person name="Cai J."/>
        </authorList>
    </citation>
    <scope>NUCLEOTIDE SEQUENCE [LARGE SCALE GENOMIC DNA]</scope>
    <source>
        <strain evidence="7">Xu316</strain>
    </source>
</reference>
<evidence type="ECO:0000256" key="5">
    <source>
        <dbReference type="SAM" id="MobiDB-lite"/>
    </source>
</evidence>